<dbReference type="PROSITE" id="PS50035">
    <property type="entry name" value="PLD"/>
    <property type="match status" value="2"/>
</dbReference>
<keyword evidence="2" id="KW-1003">Cell membrane</keyword>
<dbReference type="CDD" id="cd09112">
    <property type="entry name" value="PLDc_CLS_2"/>
    <property type="match status" value="1"/>
</dbReference>
<comment type="caution">
    <text evidence="15">The sequence shown here is derived from an EMBL/GenBank/DDBJ whole genome shotgun (WGS) entry which is preliminary data.</text>
</comment>
<keyword evidence="7 13" id="KW-1133">Transmembrane helix</keyword>
<dbReference type="GO" id="GO:0032049">
    <property type="term" value="P:cardiolipin biosynthetic process"/>
    <property type="evidence" value="ECO:0007669"/>
    <property type="project" value="UniProtKB-UniRule"/>
</dbReference>
<dbReference type="OrthoDB" id="9762009at2"/>
<protein>
    <recommendedName>
        <fullName evidence="12">Cardiolipin synthase</fullName>
        <ecNumber evidence="12">2.7.8.-</ecNumber>
    </recommendedName>
</protein>
<evidence type="ECO:0000256" key="5">
    <source>
        <dbReference type="ARBA" id="ARBA00022692"/>
    </source>
</evidence>
<dbReference type="InterPro" id="IPR001736">
    <property type="entry name" value="PLipase_D/transphosphatidylase"/>
</dbReference>
<evidence type="ECO:0000256" key="13">
    <source>
        <dbReference type="SAM" id="Phobius"/>
    </source>
</evidence>
<dbReference type="InterPro" id="IPR025202">
    <property type="entry name" value="PLD-like_dom"/>
</dbReference>
<dbReference type="SUPFAM" id="SSF56024">
    <property type="entry name" value="Phospholipase D/nuclease"/>
    <property type="match status" value="2"/>
</dbReference>
<dbReference type="PANTHER" id="PTHR21248">
    <property type="entry name" value="CARDIOLIPIN SYNTHASE"/>
    <property type="match status" value="1"/>
</dbReference>
<evidence type="ECO:0000256" key="2">
    <source>
        <dbReference type="ARBA" id="ARBA00022475"/>
    </source>
</evidence>
<dbReference type="Pfam" id="PF13396">
    <property type="entry name" value="PLDc_N"/>
    <property type="match status" value="1"/>
</dbReference>
<evidence type="ECO:0000256" key="4">
    <source>
        <dbReference type="ARBA" id="ARBA00022679"/>
    </source>
</evidence>
<dbReference type="CDD" id="cd09110">
    <property type="entry name" value="PLDc_CLS_1"/>
    <property type="match status" value="1"/>
</dbReference>
<dbReference type="InterPro" id="IPR027379">
    <property type="entry name" value="CLS_N"/>
</dbReference>
<dbReference type="EMBL" id="PQSP01000005">
    <property type="protein sequence ID" value="RUS66413.1"/>
    <property type="molecule type" value="Genomic_DNA"/>
</dbReference>
<feature type="transmembrane region" description="Helical" evidence="13">
    <location>
        <begin position="32"/>
        <end position="55"/>
    </location>
</feature>
<accession>A0A433SCE4</accession>
<name>A0A433SCE4_9BURK</name>
<keyword evidence="9 13" id="KW-0472">Membrane</keyword>
<keyword evidence="11" id="KW-1208">Phospholipid metabolism</keyword>
<evidence type="ECO:0000256" key="9">
    <source>
        <dbReference type="ARBA" id="ARBA00023136"/>
    </source>
</evidence>
<gene>
    <name evidence="15" type="primary">clsA_1</name>
    <name evidence="15" type="ORF">CUZ56_02139</name>
</gene>
<keyword evidence="8" id="KW-0443">Lipid metabolism</keyword>
<keyword evidence="4 15" id="KW-0808">Transferase</keyword>
<keyword evidence="16" id="KW-1185">Reference proteome</keyword>
<evidence type="ECO:0000313" key="16">
    <source>
        <dbReference type="Proteomes" id="UP000286947"/>
    </source>
</evidence>
<evidence type="ECO:0000313" key="15">
    <source>
        <dbReference type="EMBL" id="RUS66413.1"/>
    </source>
</evidence>
<dbReference type="GO" id="GO:0008808">
    <property type="term" value="F:cardiolipin synthase activity"/>
    <property type="evidence" value="ECO:0007669"/>
    <property type="project" value="UniProtKB-UniRule"/>
</dbReference>
<dbReference type="SMART" id="SM00155">
    <property type="entry name" value="PLDc"/>
    <property type="match status" value="2"/>
</dbReference>
<dbReference type="EC" id="2.7.8.-" evidence="12"/>
<dbReference type="RefSeq" id="WP_126980312.1">
    <property type="nucleotide sequence ID" value="NZ_PQSP01000005.1"/>
</dbReference>
<dbReference type="AlphaFoldDB" id="A0A433SCE4"/>
<keyword evidence="5 13" id="KW-0812">Transmembrane</keyword>
<evidence type="ECO:0000256" key="11">
    <source>
        <dbReference type="ARBA" id="ARBA00023264"/>
    </source>
</evidence>
<organism evidence="15 16">
    <name type="scientific">Saezia sanguinis</name>
    <dbReference type="NCBI Taxonomy" id="1965230"/>
    <lineage>
        <taxon>Bacteria</taxon>
        <taxon>Pseudomonadati</taxon>
        <taxon>Pseudomonadota</taxon>
        <taxon>Betaproteobacteria</taxon>
        <taxon>Burkholderiales</taxon>
        <taxon>Saeziaceae</taxon>
        <taxon>Saezia</taxon>
    </lineage>
</organism>
<keyword evidence="6" id="KW-0677">Repeat</keyword>
<proteinExistence type="predicted"/>
<evidence type="ECO:0000256" key="3">
    <source>
        <dbReference type="ARBA" id="ARBA00022516"/>
    </source>
</evidence>
<evidence type="ECO:0000256" key="1">
    <source>
        <dbReference type="ARBA" id="ARBA00004651"/>
    </source>
</evidence>
<feature type="domain" description="PLD phosphodiesterase" evidence="14">
    <location>
        <begin position="425"/>
        <end position="452"/>
    </location>
</feature>
<evidence type="ECO:0000259" key="14">
    <source>
        <dbReference type="PROSITE" id="PS50035"/>
    </source>
</evidence>
<dbReference type="Gene3D" id="3.30.870.10">
    <property type="entry name" value="Endonuclease Chain A"/>
    <property type="match status" value="2"/>
</dbReference>
<dbReference type="NCBIfam" id="TIGR04265">
    <property type="entry name" value="bac_cardiolipin"/>
    <property type="match status" value="1"/>
</dbReference>
<keyword evidence="10" id="KW-0594">Phospholipid biosynthesis</keyword>
<sequence length="511" mass="57921">MSEVLKVVLATGWGVYLLVLAIWIILEKRSPQATIGWLLALGGLPVVGLLIYYFVGPRKLKRHRVMRGMRRQVLSSYRSYWKEQLKVAQQFYPQAKCLDVSQLPQEGESYAALIRQLDDLHLPHMLSQQARQLSSMVFDSTGLPISMASHYQLLEDGGQTIDAICEAIRAARHTVHLEYYIYEPDETGTMLRDLLTEKARAGVKVRLLVDWLGSRKITRKYMAAFIEAGGELAFFHQGALRWIRSVVNMRTHRKIVVCDGAVGFTGGVNVTDEEDLRRNSNAYHDLHLKFEGPAVYWLEQVFLEDWHYTTGEVPQDIPAPVPLEDVPQGKGMQVQVIASGPDTPQAPIWRAKLMAINAARHRVWLVTPYFVPDEPALFALSSAALRGLDVRLMVPKMSDSLVVTLAARSWYGELMAAGVRIWEYGPRMLHSKTLLVDCEYSFIGTDNFDNRSFRLNFEVAVLSYEHTAAQALEQQFMRDMLSARELHASDLKVPFWQQLPEDIARLGAPLL</sequence>
<keyword evidence="3" id="KW-0444">Lipid biosynthesis</keyword>
<feature type="transmembrane region" description="Helical" evidence="13">
    <location>
        <begin position="7"/>
        <end position="26"/>
    </location>
</feature>
<evidence type="ECO:0000256" key="8">
    <source>
        <dbReference type="ARBA" id="ARBA00023098"/>
    </source>
</evidence>
<dbReference type="InterPro" id="IPR022924">
    <property type="entry name" value="Cardiolipin_synthase"/>
</dbReference>
<evidence type="ECO:0000256" key="12">
    <source>
        <dbReference type="NCBIfam" id="TIGR04265"/>
    </source>
</evidence>
<comment type="subcellular location">
    <subcellularLocation>
        <location evidence="1">Cell membrane</location>
        <topology evidence="1">Multi-pass membrane protein</topology>
    </subcellularLocation>
</comment>
<reference evidence="15 16" key="1">
    <citation type="submission" date="2018-01" db="EMBL/GenBank/DDBJ databases">
        <title>Saezia sanguinis gen. nov., sp. nov., in the order Burkholderiales isolated from human blood.</title>
        <authorList>
            <person name="Medina-Pascual M.J."/>
            <person name="Valdezate S."/>
            <person name="Monzon S."/>
            <person name="Cuesta I."/>
            <person name="Carrasco G."/>
            <person name="Villalon P."/>
            <person name="Saez-Nieto J.A."/>
        </authorList>
    </citation>
    <scope>NUCLEOTIDE SEQUENCE [LARGE SCALE GENOMIC DNA]</scope>
    <source>
        <strain evidence="15 16">CNM695-12</strain>
    </source>
</reference>
<dbReference type="PANTHER" id="PTHR21248:SF22">
    <property type="entry name" value="PHOSPHOLIPASE D"/>
    <property type="match status" value="1"/>
</dbReference>
<dbReference type="GO" id="GO:0005886">
    <property type="term" value="C:plasma membrane"/>
    <property type="evidence" value="ECO:0007669"/>
    <property type="project" value="UniProtKB-SubCell"/>
</dbReference>
<evidence type="ECO:0000256" key="7">
    <source>
        <dbReference type="ARBA" id="ARBA00022989"/>
    </source>
</evidence>
<dbReference type="Proteomes" id="UP000286947">
    <property type="component" value="Unassembled WGS sequence"/>
</dbReference>
<dbReference type="Pfam" id="PF13091">
    <property type="entry name" value="PLDc_2"/>
    <property type="match status" value="2"/>
</dbReference>
<evidence type="ECO:0000256" key="10">
    <source>
        <dbReference type="ARBA" id="ARBA00023209"/>
    </source>
</evidence>
<evidence type="ECO:0000256" key="6">
    <source>
        <dbReference type="ARBA" id="ARBA00022737"/>
    </source>
</evidence>
<feature type="domain" description="PLD phosphodiesterase" evidence="14">
    <location>
        <begin position="247"/>
        <end position="274"/>
    </location>
</feature>